<comment type="caution">
    <text evidence="2">The sequence shown here is derived from an EMBL/GenBank/DDBJ whole genome shotgun (WGS) entry which is preliminary data.</text>
</comment>
<feature type="region of interest" description="Disordered" evidence="1">
    <location>
        <begin position="208"/>
        <end position="269"/>
    </location>
</feature>
<dbReference type="EMBL" id="JAFIQS010000007">
    <property type="protein sequence ID" value="KAG5167386.1"/>
    <property type="molecule type" value="Genomic_DNA"/>
</dbReference>
<dbReference type="AlphaFoldDB" id="A0A8H7XWS9"/>
<feature type="compositionally biased region" description="Low complexity" evidence="1">
    <location>
        <begin position="246"/>
        <end position="263"/>
    </location>
</feature>
<sequence length="291" mass="32361">MNPELAFHRQSHNPGYLQFLNDLPNVFIFIVRAPLHVIINEYRSIGVDSLLPLAERDLEEFLLSRQDSGDVHFIHPPHPDLSGPPRRITPVLVVVRGPIDNMLRRSTDFMVEHVLSVPKDVLNNFLDEHRKTGALQLVPAQSWSADYESAPSTRLRRLPDTVYVRWPYFGRLSAASTRIRVGRNPRQQAAGSIDADGVAIVRSSTHGQHANAALNSDNDNDIGNTSSDSSDLRESISVQPRRASARLKASTTASTTASTSATSDTRRSQRLENLRLVSSCPNCKGKKAHRH</sequence>
<gene>
    <name evidence="2" type="ORF">JR316_007735</name>
</gene>
<name>A0A8H7XWS9_PSICU</name>
<proteinExistence type="predicted"/>
<organism evidence="2">
    <name type="scientific">Psilocybe cubensis</name>
    <name type="common">Psychedelic mushroom</name>
    <name type="synonym">Stropharia cubensis</name>
    <dbReference type="NCBI Taxonomy" id="181762"/>
    <lineage>
        <taxon>Eukaryota</taxon>
        <taxon>Fungi</taxon>
        <taxon>Dikarya</taxon>
        <taxon>Basidiomycota</taxon>
        <taxon>Agaricomycotina</taxon>
        <taxon>Agaricomycetes</taxon>
        <taxon>Agaricomycetidae</taxon>
        <taxon>Agaricales</taxon>
        <taxon>Agaricineae</taxon>
        <taxon>Strophariaceae</taxon>
        <taxon>Psilocybe</taxon>
    </lineage>
</organism>
<accession>A0A8H7XWS9</accession>
<evidence type="ECO:0000313" key="2">
    <source>
        <dbReference type="EMBL" id="KAG5167386.1"/>
    </source>
</evidence>
<evidence type="ECO:0000256" key="1">
    <source>
        <dbReference type="SAM" id="MobiDB-lite"/>
    </source>
</evidence>
<reference evidence="2" key="1">
    <citation type="submission" date="2021-02" db="EMBL/GenBank/DDBJ databases">
        <title>Psilocybe cubensis genome.</title>
        <authorList>
            <person name="Mckernan K.J."/>
            <person name="Crawford S."/>
            <person name="Trippe A."/>
            <person name="Kane L.T."/>
            <person name="Mclaughlin S."/>
        </authorList>
    </citation>
    <scope>NUCLEOTIDE SEQUENCE [LARGE SCALE GENOMIC DNA]</scope>
    <source>
        <strain evidence="2">MGC-MH-2018</strain>
    </source>
</reference>
<protein>
    <submittedName>
        <fullName evidence="2">Uncharacterized protein</fullName>
    </submittedName>
</protein>